<dbReference type="AlphaFoldDB" id="A0A086QSR6"/>
<feature type="non-terminal residue" evidence="10">
    <location>
        <position position="280"/>
    </location>
</feature>
<evidence type="ECO:0000256" key="3">
    <source>
        <dbReference type="ARBA" id="ARBA00022723"/>
    </source>
</evidence>
<evidence type="ECO:0000256" key="6">
    <source>
        <dbReference type="ARBA" id="ARBA00023211"/>
    </source>
</evidence>
<feature type="binding site" evidence="9">
    <location>
        <position position="205"/>
    </location>
    <ligand>
        <name>Mn(2+)</name>
        <dbReference type="ChEBI" id="CHEBI:29035"/>
        <label>1</label>
    </ligand>
</feature>
<feature type="binding site" evidence="8">
    <location>
        <begin position="204"/>
        <end position="208"/>
    </location>
    <ligand>
        <name>GMP</name>
        <dbReference type="ChEBI" id="CHEBI:58115"/>
    </ligand>
</feature>
<dbReference type="PANTHER" id="PTHR11118:SF1">
    <property type="entry name" value="RNA-SPLICING LIGASE RTCB HOMOLOG"/>
    <property type="match status" value="1"/>
</dbReference>
<dbReference type="GO" id="GO:0072669">
    <property type="term" value="C:tRNA-splicing ligase complex"/>
    <property type="evidence" value="ECO:0007669"/>
    <property type="project" value="TreeGrafter"/>
</dbReference>
<dbReference type="PROSITE" id="PS01288">
    <property type="entry name" value="UPF0027"/>
    <property type="match status" value="1"/>
</dbReference>
<dbReference type="EC" id="6.5.1.8" evidence="1"/>
<dbReference type="GO" id="GO:0005525">
    <property type="term" value="F:GTP binding"/>
    <property type="evidence" value="ECO:0007669"/>
    <property type="project" value="UniProtKB-KW"/>
</dbReference>
<feature type="binding site" evidence="9">
    <location>
        <position position="237"/>
    </location>
    <ligand>
        <name>Mn(2+)</name>
        <dbReference type="ChEBI" id="CHEBI:29035"/>
        <label>2</label>
    </ligand>
</feature>
<sequence>RLKTFSGHIYVNDALRSLLFDELRQYTAQGGGRGAPTGGFLPALKQVANVAALPGIVGKSIGLPDIHAGYGFAIGNVAAFDMEDPQAVVSPGGVGFDINCGVRLLRTNLQEEDVADKKEQLAQALFDHIPVGVGSQGIIPCKGPELEAALELGIDWSLREGYAWAEDKEHCEEFGRMLHANATKVSARAKKRGLPQMGTLGAGNHYAEIQVVEEIYDAYAARRMGLEREKQVCVMIHSGSRGLGHQVATDALVAMEAAMSRDKVKTNDRQLACARVGSPE</sequence>
<comment type="catalytic activity">
    <reaction evidence="7">
        <text>a 3'-end 3'-phospho-ribonucleotide-RNA + a 5'-end dephospho-ribonucleoside-RNA + GTP = a ribonucleotidyl-ribonucleotide-RNA + GMP + diphosphate</text>
        <dbReference type="Rhea" id="RHEA:68076"/>
        <dbReference type="Rhea" id="RHEA-COMP:10463"/>
        <dbReference type="Rhea" id="RHEA-COMP:13936"/>
        <dbReference type="Rhea" id="RHEA-COMP:17355"/>
        <dbReference type="ChEBI" id="CHEBI:33019"/>
        <dbReference type="ChEBI" id="CHEBI:37565"/>
        <dbReference type="ChEBI" id="CHEBI:58115"/>
        <dbReference type="ChEBI" id="CHEBI:83062"/>
        <dbReference type="ChEBI" id="CHEBI:138284"/>
        <dbReference type="ChEBI" id="CHEBI:173118"/>
        <dbReference type="EC" id="6.5.1.8"/>
    </reaction>
</comment>
<dbReference type="VEuPathDB" id="ToxoDB:TGMAS_207450B"/>
<evidence type="ECO:0000256" key="4">
    <source>
        <dbReference type="ARBA" id="ARBA00022741"/>
    </source>
</evidence>
<feature type="binding site" evidence="9">
    <location>
        <position position="97"/>
    </location>
    <ligand>
        <name>Mn(2+)</name>
        <dbReference type="ChEBI" id="CHEBI:29035"/>
        <label>1</label>
    </ligand>
</feature>
<dbReference type="Pfam" id="PF01139">
    <property type="entry name" value="RtcB"/>
    <property type="match status" value="1"/>
</dbReference>
<reference evidence="10 11" key="1">
    <citation type="submission" date="2014-04" db="EMBL/GenBank/DDBJ databases">
        <authorList>
            <person name="Sibley D."/>
            <person name="Venepally P."/>
            <person name="Karamycheva S."/>
            <person name="Hadjithomas M."/>
            <person name="Khan A."/>
            <person name="Brunk B."/>
            <person name="Roos D."/>
            <person name="Caler E."/>
            <person name="Lorenzi H."/>
        </authorList>
    </citation>
    <scope>NUCLEOTIDE SEQUENCE [LARGE SCALE GENOMIC DNA]</scope>
    <source>
        <strain evidence="10 11">MAS</strain>
    </source>
</reference>
<dbReference type="GO" id="GO:0170057">
    <property type="term" value="F:RNA ligase (GTP) activity"/>
    <property type="evidence" value="ECO:0007669"/>
    <property type="project" value="UniProtKB-EC"/>
</dbReference>
<keyword evidence="5 8" id="KW-0342">GTP-binding</keyword>
<name>A0A086QSR6_TOXGO</name>
<dbReference type="Proteomes" id="UP000028821">
    <property type="component" value="Unassembled WGS sequence"/>
</dbReference>
<dbReference type="GO" id="GO:0006396">
    <property type="term" value="P:RNA processing"/>
    <property type="evidence" value="ECO:0007669"/>
    <property type="project" value="InterPro"/>
</dbReference>
<organism evidence="10 11">
    <name type="scientific">Toxoplasma gondii MAS</name>
    <dbReference type="NCBI Taxonomy" id="943118"/>
    <lineage>
        <taxon>Eukaryota</taxon>
        <taxon>Sar</taxon>
        <taxon>Alveolata</taxon>
        <taxon>Apicomplexa</taxon>
        <taxon>Conoidasida</taxon>
        <taxon>Coccidia</taxon>
        <taxon>Eucoccidiorida</taxon>
        <taxon>Eimeriorina</taxon>
        <taxon>Sarcocystidae</taxon>
        <taxon>Toxoplasma</taxon>
    </lineage>
</organism>
<comment type="caution">
    <text evidence="10">The sequence shown here is derived from an EMBL/GenBank/DDBJ whole genome shotgun (WGS) entry which is preliminary data.</text>
</comment>
<dbReference type="InterPro" id="IPR036025">
    <property type="entry name" value="RtcB-like_sf"/>
</dbReference>
<keyword evidence="3 9" id="KW-0479">Metal-binding</keyword>
<dbReference type="PANTHER" id="PTHR11118">
    <property type="entry name" value="RNA-SPLICING LIGASE RTCB HOMOLOG"/>
    <property type="match status" value="1"/>
</dbReference>
<dbReference type="Gene3D" id="3.90.1860.10">
    <property type="entry name" value="tRNA-splicing ligase RtcB"/>
    <property type="match status" value="1"/>
</dbReference>
<dbReference type="GO" id="GO:0005634">
    <property type="term" value="C:nucleus"/>
    <property type="evidence" value="ECO:0007669"/>
    <property type="project" value="TreeGrafter"/>
</dbReference>
<evidence type="ECO:0000313" key="11">
    <source>
        <dbReference type="Proteomes" id="UP000028821"/>
    </source>
</evidence>
<dbReference type="GO" id="GO:0003972">
    <property type="term" value="F:RNA ligase (ATP) activity"/>
    <property type="evidence" value="ECO:0007669"/>
    <property type="project" value="TreeGrafter"/>
</dbReference>
<evidence type="ECO:0000256" key="2">
    <source>
        <dbReference type="ARBA" id="ARBA00022598"/>
    </source>
</evidence>
<dbReference type="GO" id="GO:0046872">
    <property type="term" value="F:metal ion binding"/>
    <property type="evidence" value="ECO:0007669"/>
    <property type="project" value="UniProtKB-KW"/>
</dbReference>
<evidence type="ECO:0000256" key="1">
    <source>
        <dbReference type="ARBA" id="ARBA00012726"/>
    </source>
</evidence>
<dbReference type="SUPFAM" id="SSF103365">
    <property type="entry name" value="Hypothetical protein PH1602"/>
    <property type="match status" value="1"/>
</dbReference>
<protein>
    <recommendedName>
        <fullName evidence="1">3'-phosphate/5'-hydroxy nucleic acid ligase</fullName>
        <ecNumber evidence="1">6.5.1.8</ecNumber>
    </recommendedName>
</protein>
<dbReference type="EMBL" id="AEXC02000821">
    <property type="protein sequence ID" value="KFH15648.1"/>
    <property type="molecule type" value="Genomic_DNA"/>
</dbReference>
<feature type="non-terminal residue" evidence="10">
    <location>
        <position position="1"/>
    </location>
</feature>
<accession>A0A086QSR6</accession>
<gene>
    <name evidence="10" type="ORF">TGMAS_207450B</name>
</gene>
<keyword evidence="4 8" id="KW-0547">Nucleotide-binding</keyword>
<evidence type="ECO:0000256" key="7">
    <source>
        <dbReference type="ARBA" id="ARBA00047746"/>
    </source>
</evidence>
<evidence type="ECO:0000313" key="10">
    <source>
        <dbReference type="EMBL" id="KFH15648.1"/>
    </source>
</evidence>
<comment type="cofactor">
    <cofactor evidence="9">
        <name>Mn(2+)</name>
        <dbReference type="ChEBI" id="CHEBI:29035"/>
    </cofactor>
    <text evidence="9">Binds 2 manganese ions per subunit.</text>
</comment>
<dbReference type="OrthoDB" id="10249697at2759"/>
<evidence type="ECO:0000256" key="9">
    <source>
        <dbReference type="PIRSR" id="PIRSR601233-3"/>
    </source>
</evidence>
<dbReference type="InterPro" id="IPR001233">
    <property type="entry name" value="RtcB"/>
</dbReference>
<evidence type="ECO:0000256" key="5">
    <source>
        <dbReference type="ARBA" id="ARBA00023134"/>
    </source>
</evidence>
<proteinExistence type="predicted"/>
<keyword evidence="2" id="KW-0436">Ligase</keyword>
<keyword evidence="6 9" id="KW-0464">Manganese</keyword>
<evidence type="ECO:0000256" key="8">
    <source>
        <dbReference type="PIRSR" id="PIRSR601233-2"/>
    </source>
</evidence>